<organism evidence="3 4">
    <name type="scientific">Fusarium torreyae</name>
    <dbReference type="NCBI Taxonomy" id="1237075"/>
    <lineage>
        <taxon>Eukaryota</taxon>
        <taxon>Fungi</taxon>
        <taxon>Dikarya</taxon>
        <taxon>Ascomycota</taxon>
        <taxon>Pezizomycotina</taxon>
        <taxon>Sordariomycetes</taxon>
        <taxon>Hypocreomycetidae</taxon>
        <taxon>Hypocreales</taxon>
        <taxon>Nectriaceae</taxon>
        <taxon>Fusarium</taxon>
    </lineage>
</organism>
<evidence type="ECO:0000313" key="4">
    <source>
        <dbReference type="Proteomes" id="UP001152049"/>
    </source>
</evidence>
<keyword evidence="2" id="KW-0732">Signal</keyword>
<dbReference type="EMBL" id="JAOQAZ010000039">
    <property type="protein sequence ID" value="KAJ4247507.1"/>
    <property type="molecule type" value="Genomic_DNA"/>
</dbReference>
<evidence type="ECO:0000313" key="3">
    <source>
        <dbReference type="EMBL" id="KAJ4247507.1"/>
    </source>
</evidence>
<evidence type="ECO:0000256" key="1">
    <source>
        <dbReference type="SAM" id="MobiDB-lite"/>
    </source>
</evidence>
<comment type="caution">
    <text evidence="3">The sequence shown here is derived from an EMBL/GenBank/DDBJ whole genome shotgun (WGS) entry which is preliminary data.</text>
</comment>
<feature type="signal peptide" evidence="2">
    <location>
        <begin position="1"/>
        <end position="16"/>
    </location>
</feature>
<evidence type="ECO:0000256" key="2">
    <source>
        <dbReference type="SAM" id="SignalP"/>
    </source>
</evidence>
<keyword evidence="4" id="KW-1185">Reference proteome</keyword>
<sequence>MKSILCLITLTTLGISSPVGLSISEINAEAVGDSPGRPKGHETTPYVKDLPDPYLKYAEDADPKAVLGED</sequence>
<name>A0A9W8RP49_9HYPO</name>
<dbReference type="Proteomes" id="UP001152049">
    <property type="component" value="Unassembled WGS sequence"/>
</dbReference>
<proteinExistence type="predicted"/>
<feature type="region of interest" description="Disordered" evidence="1">
    <location>
        <begin position="30"/>
        <end position="50"/>
    </location>
</feature>
<accession>A0A9W8RP49</accession>
<gene>
    <name evidence="3" type="ORF">NW762_013184</name>
</gene>
<protein>
    <submittedName>
        <fullName evidence="3">Uncharacterized protein</fullName>
    </submittedName>
</protein>
<feature type="chain" id="PRO_5040959594" evidence="2">
    <location>
        <begin position="17"/>
        <end position="70"/>
    </location>
</feature>
<dbReference type="AlphaFoldDB" id="A0A9W8RP49"/>
<reference evidence="3" key="1">
    <citation type="submission" date="2022-09" db="EMBL/GenBank/DDBJ databases">
        <title>Fusarium specimens isolated from Avocado Roots.</title>
        <authorList>
            <person name="Stajich J."/>
            <person name="Roper C."/>
            <person name="Heimlech-Rivalta G."/>
        </authorList>
    </citation>
    <scope>NUCLEOTIDE SEQUENCE</scope>
    <source>
        <strain evidence="3">CF00136</strain>
    </source>
</reference>
<dbReference type="OrthoDB" id="10323494at2759"/>